<evidence type="ECO:0000313" key="40">
    <source>
        <dbReference type="Proteomes" id="UP000528151"/>
    </source>
</evidence>
<evidence type="ECO:0000313" key="20">
    <source>
        <dbReference type="EMBL" id="EAH3294470.1"/>
    </source>
</evidence>
<evidence type="ECO:0000313" key="25">
    <source>
        <dbReference type="EMBL" id="HAC1755138.1"/>
    </source>
</evidence>
<evidence type="ECO:0000313" key="21">
    <source>
        <dbReference type="EMBL" id="EAH4241577.1"/>
    </source>
</evidence>
<dbReference type="InterPro" id="IPR046346">
    <property type="entry name" value="Aminoacid_DH-like_N_sf"/>
</dbReference>
<reference evidence="28 43" key="9">
    <citation type="submission" date="2020-06" db="EMBL/GenBank/DDBJ databases">
        <title>Two Listeria outbreaks in Switzerland in 2018 and 2020.</title>
        <authorList>
            <person name="Stevens M.J.A."/>
            <person name="Bloemberg G."/>
            <person name="Nusch-Inderbinnen M."/>
            <person name="Stephan R."/>
        </authorList>
    </citation>
    <scope>NUCLEOTIDE SEQUENCE [LARGE SCALE GENOMIC DNA]</scope>
    <source>
        <strain evidence="28 43">N18-0707</strain>
    </source>
</reference>
<dbReference type="EMBL" id="AAAQQZ010000002">
    <property type="protein sequence ID" value="EAE1338290.1"/>
    <property type="molecule type" value="Genomic_DNA"/>
</dbReference>
<dbReference type="Proteomes" id="UP000527632">
    <property type="component" value="Unassembled WGS sequence"/>
</dbReference>
<evidence type="ECO:0000313" key="37">
    <source>
        <dbReference type="Proteomes" id="UP000489121"/>
    </source>
</evidence>
<gene>
    <name evidence="24" type="primary">maeA</name>
    <name evidence="29" type="synonym">mles</name>
    <name evidence="15" type="ORF">A8L61_00585</name>
    <name evidence="13" type="ORF">ART25_05110</name>
    <name evidence="11" type="ORF">ARY78_06350</name>
    <name evidence="16" type="ORF">CA369_07130</name>
    <name evidence="17" type="ORF">CW845_00590</name>
    <name evidence="19" type="ORF">D4920_09335</name>
    <name evidence="18" type="ORF">D4B11_02030</name>
    <name evidence="20" type="ORF">D5N24_08690</name>
    <name evidence="27" type="ORF">DCK61_05950</name>
    <name evidence="12" type="ORF">DQ70_11455</name>
    <name evidence="29" type="ORF">DYZ80_02512</name>
    <name evidence="14" type="ORF">E1W56_10105</name>
    <name evidence="21" type="ORF">E5F58_06100</name>
    <name evidence="22" type="ORF">F6515_00585</name>
    <name evidence="23" type="ORF">FV747_08200</name>
    <name evidence="25" type="ORF">GI949_09130</name>
    <name evidence="24" type="ORF">GYR60_04040</name>
    <name evidence="26" type="ORF">HQN34_001310</name>
    <name evidence="28" type="ORF">HZJ64_09260</name>
</gene>
<evidence type="ECO:0000313" key="24">
    <source>
        <dbReference type="EMBL" id="HAB8397680.1"/>
    </source>
</evidence>
<evidence type="ECO:0000259" key="9">
    <source>
        <dbReference type="SMART" id="SM00919"/>
    </source>
</evidence>
<evidence type="ECO:0000313" key="35">
    <source>
        <dbReference type="Proteomes" id="UP000460224"/>
    </source>
</evidence>
<evidence type="ECO:0000256" key="5">
    <source>
        <dbReference type="PIRSR" id="PIRSR000106-1"/>
    </source>
</evidence>
<evidence type="ECO:0000313" key="17">
    <source>
        <dbReference type="EMBL" id="EAG9385989.1"/>
    </source>
</evidence>
<dbReference type="Proteomes" id="UP000379076">
    <property type="component" value="Unassembled WGS sequence"/>
</dbReference>
<evidence type="ECO:0000313" key="19">
    <source>
        <dbReference type="EMBL" id="EAH2282271.1"/>
    </source>
</evidence>
<dbReference type="EMBL" id="AABEKY010000001">
    <property type="protein sequence ID" value="EAG9385989.1"/>
    <property type="molecule type" value="Genomic_DNA"/>
</dbReference>
<evidence type="ECO:0000313" key="22">
    <source>
        <dbReference type="EMBL" id="ECY9781479.1"/>
    </source>
</evidence>
<dbReference type="Proteomes" id="UP000522199">
    <property type="component" value="Unassembled WGS sequence"/>
</dbReference>
<dbReference type="SUPFAM" id="SSF51735">
    <property type="entry name" value="NAD(P)-binding Rossmann-fold domains"/>
    <property type="match status" value="1"/>
</dbReference>
<evidence type="ECO:0000313" key="12">
    <source>
        <dbReference type="EMBL" id="EAC7481296.1"/>
    </source>
</evidence>
<reference evidence="27 35" key="3">
    <citation type="submission" date="2018-04" db="EMBL/GenBank/DDBJ databases">
        <title>Genome Analysis of a Prevalent Clone of Listeria monocytogenes Sequence Type 87 in China.</title>
        <authorList>
            <person name="Wang Y."/>
        </authorList>
    </citation>
    <scope>NUCLEOTIDE SEQUENCE [LARGE SCALE GENOMIC DNA]</scope>
    <source>
        <strain evidence="27 35">ICDC_LM1523</strain>
    </source>
</reference>
<evidence type="ECO:0000313" key="33">
    <source>
        <dbReference type="Proteomes" id="UP000368512"/>
    </source>
</evidence>
<evidence type="ECO:0000313" key="18">
    <source>
        <dbReference type="EMBL" id="EAG9518533.1"/>
    </source>
</evidence>
<evidence type="ECO:0000313" key="36">
    <source>
        <dbReference type="Proteomes" id="UP000467536"/>
    </source>
</evidence>
<dbReference type="Proteomes" id="UP000365297">
    <property type="component" value="Unassembled WGS sequence"/>
</dbReference>
<reference evidence="45 46" key="2">
    <citation type="journal article" date="2018" name="Genome Biol.">
        <title>SKESA: strategic k-mer extension for scrupulous assemblies.</title>
        <authorList>
            <person name="Souvorov A."/>
            <person name="Agarwala R."/>
            <person name="Lipman D.J."/>
        </authorList>
    </citation>
    <scope>NUCLEOTIDE SEQUENCE [LARGE SCALE GENOMIC DNA]</scope>
    <source>
        <strain evidence="26">2017-325981-023-01</strain>
        <strain evidence="24 45">CFIAFB20130012</strain>
        <strain evidence="25 47">DMG1500109</strain>
    </source>
</reference>
<feature type="binding site" evidence="7">
    <location>
        <position position="239"/>
    </location>
    <ligand>
        <name>a divalent metal cation</name>
        <dbReference type="ChEBI" id="CHEBI:60240"/>
    </ligand>
</feature>
<dbReference type="PANTHER" id="PTHR23406:SF34">
    <property type="entry name" value="NAD-DEPENDENT MALIC ENZYME, MITOCHONDRIAL"/>
    <property type="match status" value="1"/>
</dbReference>
<dbReference type="Proteomes" id="UP000489121">
    <property type="component" value="Unassembled WGS sequence"/>
</dbReference>
<feature type="active site" description="Proton donor" evidence="5">
    <location>
        <position position="93"/>
    </location>
</feature>
<evidence type="ECO:0000313" key="34">
    <source>
        <dbReference type="Proteomes" id="UP000379076"/>
    </source>
</evidence>
<dbReference type="EMBL" id="JACAVN010000005">
    <property type="protein sequence ID" value="NYA02021.1"/>
    <property type="molecule type" value="Genomic_DNA"/>
</dbReference>
<reference evidence="29 30" key="1">
    <citation type="journal article" date="2018" name="BMC Genomics">
        <title>Genes significantly associated with lineage II food isolates of Listeria monocytogenes.</title>
        <authorList>
            <person name="Pirone-Davies C."/>
            <person name="Chen Y."/>
            <person name="Pightling A."/>
            <person name="Ryan G."/>
            <person name="Wang Y."/>
            <person name="Yao K."/>
            <person name="Hoffmann M."/>
            <person name="Allard M.W."/>
        </authorList>
    </citation>
    <scope>NUCLEOTIDE SEQUENCE [LARGE SCALE GENOMIC DNA]</scope>
    <source>
        <strain evidence="29 30">PNUSAL000550</strain>
    </source>
</reference>
<dbReference type="Pfam" id="PF03949">
    <property type="entry name" value="Malic_M"/>
    <property type="match status" value="1"/>
</dbReference>
<dbReference type="EMBL" id="AAASLB010000005">
    <property type="protein sequence ID" value="EAE4942385.1"/>
    <property type="molecule type" value="Genomic_DNA"/>
</dbReference>
<feature type="domain" description="Malic enzyme NAD-binding" evidence="9">
    <location>
        <begin position="263"/>
        <end position="519"/>
    </location>
</feature>
<dbReference type="GO" id="GO:0043883">
    <property type="term" value="F:malolactic enzyme activity"/>
    <property type="evidence" value="ECO:0007669"/>
    <property type="project" value="UniProtKB-EC"/>
</dbReference>
<dbReference type="AlphaFoldDB" id="A0A0B8RGD9"/>
<dbReference type="Proteomes" id="UP000544530">
    <property type="component" value="Unassembled WGS sequence"/>
</dbReference>
<dbReference type="Proteomes" id="UP000358545">
    <property type="component" value="Unassembled WGS sequence"/>
</dbReference>
<dbReference type="Proteomes" id="UP000368512">
    <property type="component" value="Unassembled WGS sequence"/>
</dbReference>
<keyword evidence="29" id="KW-0456">Lyase</keyword>
<evidence type="ECO:0000313" key="14">
    <source>
        <dbReference type="EMBL" id="EAE4942385.1"/>
    </source>
</evidence>
<reference evidence="24" key="8">
    <citation type="submission" date="2020-01" db="EMBL/GenBank/DDBJ databases">
        <authorList>
            <consortium name="NCBI Pathogen Detection Project"/>
        </authorList>
    </citation>
    <scope>NUCLEOTIDE SEQUENCE</scope>
    <source>
        <strain evidence="26">2017-325981-023-01</strain>
        <strain evidence="24">CFIAFB20130012</strain>
        <strain evidence="25">DMG1500109</strain>
    </source>
</reference>
<evidence type="ECO:0000256" key="7">
    <source>
        <dbReference type="PIRSR" id="PIRSR000106-3"/>
    </source>
</evidence>
<evidence type="ECO:0000313" key="29">
    <source>
        <dbReference type="EMBL" id="RKA06617.1"/>
    </source>
</evidence>
<dbReference type="EMBL" id="QDAY01000002">
    <property type="protein sequence ID" value="KAA9450257.1"/>
    <property type="molecule type" value="Genomic_DNA"/>
</dbReference>
<evidence type="ECO:0000313" key="16">
    <source>
        <dbReference type="EMBL" id="EAG4462052.1"/>
    </source>
</evidence>
<dbReference type="Proteomes" id="UP000528151">
    <property type="component" value="Unassembled WGS sequence"/>
</dbReference>
<dbReference type="Proteomes" id="UP000530452">
    <property type="component" value="Unassembled WGS sequence"/>
</dbReference>
<evidence type="ECO:0000256" key="3">
    <source>
        <dbReference type="ARBA" id="ARBA00022723"/>
    </source>
</evidence>
<dbReference type="InterPro" id="IPR012302">
    <property type="entry name" value="Malic_NAD-bd"/>
</dbReference>
<evidence type="ECO:0000313" key="31">
    <source>
        <dbReference type="Proteomes" id="UP000358545"/>
    </source>
</evidence>
<keyword evidence="24" id="KW-0560">Oxidoreductase</keyword>
<dbReference type="KEGG" id="lmok:CQ02_09930"/>
<dbReference type="Proteomes" id="UP000533021">
    <property type="component" value="Unassembled WGS sequence"/>
</dbReference>
<reference evidence="41 42" key="7">
    <citation type="submission" date="2019-04" db="EMBL/GenBank/DDBJ databases">
        <authorList>
            <person name="Ashton P.M."/>
            <person name="Dallman T."/>
            <person name="Nair S."/>
            <person name="De Pinna E."/>
            <person name="Peters T."/>
            <person name="Grant K."/>
        </authorList>
    </citation>
    <scope>NUCLEOTIDE SEQUENCE [LARGE SCALE GENOMIC DNA]</scope>
    <source>
        <strain evidence="19 42">282333</strain>
        <strain evidence="20 41">282352</strain>
        <strain evidence="18 44">289003</strain>
        <strain evidence="23 36">788324</strain>
        <strain evidence="14">RL15000286</strain>
    </source>
</reference>
<dbReference type="RefSeq" id="WP_003726321.1">
    <property type="nucleotide sequence ID" value="NC_021825.2"/>
</dbReference>
<dbReference type="InterPro" id="IPR037062">
    <property type="entry name" value="Malic_N_dom_sf"/>
</dbReference>
<dbReference type="GO" id="GO:0004470">
    <property type="term" value="F:malic enzyme activity"/>
    <property type="evidence" value="ECO:0007669"/>
    <property type="project" value="InterPro"/>
</dbReference>
<dbReference type="EMBL" id="AABAGT010000001">
    <property type="protein sequence ID" value="EAG0865769.1"/>
    <property type="molecule type" value="Genomic_DNA"/>
</dbReference>
<comment type="caution">
    <text evidence="24">The sequence shown here is derived from an EMBL/GenBank/DDBJ whole genome shotgun (WGS) entry which is preliminary data.</text>
</comment>
<feature type="active site" description="Proton acceptor" evidence="5">
    <location>
        <position position="167"/>
    </location>
</feature>
<dbReference type="OMA" id="QIVNHMV"/>
<keyword evidence="4" id="KW-0520">NAD</keyword>
<dbReference type="EMBL" id="AABEMN010000002">
    <property type="protein sequence ID" value="EAG9518533.1"/>
    <property type="molecule type" value="Genomic_DNA"/>
</dbReference>
<evidence type="ECO:0000313" key="32">
    <source>
        <dbReference type="Proteomes" id="UP000365297"/>
    </source>
</evidence>
<sequence>MTVKPGFDYMNNPLLNKGTAFSKEERASYQLDGLLPPIIETIEQQAVRIETQIENLETPLHKHQLLTNLYNENRTLYYYVVTKNVTDYLPIIYTPTIGDAVIQYHKEYTAPDEALFIDAFAPEKLSASIKNYAKNNPNIDMIVITDGEGVLGIGDWGVNGVKIAVGKLAVYTVAAGLAPDRVLPVVIDAGTNNETLLNDPLYLGNKRPRLSESEYDAFIASFVNVMKEVFPKAILHWEDFGRANASRILHNYRDKICTFNDDIQGTGAMVVAAVLATIQVSKIPLSEQKIIIFGAGTAGIGIADQLSAQWMRETGLPFESAKKHFYLVDRNGLVLDNMTDLTTGQKKYAHPSTEWSNVPTDTLENLMEAVHPTMLIGCSGVTGAFKESIVKKMTQYTERPAILPLSNPTKLAEATASDLIQWTDGKALIVTGSPSKPVEYQHTTYEIGQANNALLYPGLGLGALVTRAKYITDGMLAAASMAVAEQISPNKAGAALLPHVRTLRETSRAVAIAVANQAIKENIHQVELTNVTEAIEREMWQPIYKGV</sequence>
<dbReference type="GO" id="GO:0006108">
    <property type="term" value="P:malate metabolic process"/>
    <property type="evidence" value="ECO:0007669"/>
    <property type="project" value="TreeGrafter"/>
</dbReference>
<dbReference type="Pfam" id="PF00390">
    <property type="entry name" value="malic"/>
    <property type="match status" value="1"/>
</dbReference>
<reference evidence="17 38" key="6">
    <citation type="submission" date="2019-04" db="EMBL/GenBank/DDBJ databases">
        <authorList>
            <consortium name="GenomeTrakr network: Whole genome sequencing for foodborne pathogen traceback"/>
        </authorList>
    </citation>
    <scope>NUCLEOTIDE SEQUENCE [LARGE SCALE GENOMIC DNA]</scope>
    <source>
        <strain evidence="17 38">CFSAN072474</strain>
    </source>
</reference>
<evidence type="ECO:0000256" key="4">
    <source>
        <dbReference type="ARBA" id="ARBA00023027"/>
    </source>
</evidence>
<dbReference type="EMBL" id="AAAJWF010000007">
    <property type="protein sequence ID" value="EAC7481296.1"/>
    <property type="molecule type" value="Genomic_DNA"/>
</dbReference>
<dbReference type="PANTHER" id="PTHR23406">
    <property type="entry name" value="MALIC ENZYME-RELATED"/>
    <property type="match status" value="1"/>
</dbReference>
<evidence type="ECO:0000259" key="10">
    <source>
        <dbReference type="SMART" id="SM01274"/>
    </source>
</evidence>
<dbReference type="Gene3D" id="3.40.50.10380">
    <property type="entry name" value="Malic enzyme, N-terminal domain"/>
    <property type="match status" value="1"/>
</dbReference>
<evidence type="ECO:0000313" key="30">
    <source>
        <dbReference type="Proteomes" id="UP000272537"/>
    </source>
</evidence>
<proteinExistence type="inferred from homology"/>
<evidence type="ECO:0000256" key="8">
    <source>
        <dbReference type="RuleBase" id="RU003427"/>
    </source>
</evidence>
<dbReference type="GO" id="GO:0051287">
    <property type="term" value="F:NAD binding"/>
    <property type="evidence" value="ECO:0007669"/>
    <property type="project" value="InterPro"/>
</dbReference>
<dbReference type="SUPFAM" id="SSF53223">
    <property type="entry name" value="Aminoacid dehydrogenase-like, N-terminal domain"/>
    <property type="match status" value="1"/>
</dbReference>
<dbReference type="EC" id="1.1.1.38" evidence="24 27"/>
<dbReference type="InterPro" id="IPR012301">
    <property type="entry name" value="Malic_N_dom"/>
</dbReference>
<reference evidence="15 31" key="5">
    <citation type="submission" date="2018-06" db="EMBL/GenBank/DDBJ databases">
        <authorList>
            <consortium name="PulseNet: The National Subtyping Network for Foodborne Disease Surveillance"/>
            <person name="Tarr C.L."/>
            <person name="Trees E."/>
            <person name="Katz L.S."/>
            <person name="Carleton-Romer H.A."/>
            <person name="Stroika S."/>
            <person name="Kucerova Z."/>
            <person name="Roache K.F."/>
            <person name="Sabol A.L."/>
            <person name="Besser J."/>
            <person name="Gerner-Smidt P."/>
        </authorList>
    </citation>
    <scope>NUCLEOTIDE SEQUENCE [LARGE SCALE GENOMIC DNA]</scope>
    <source>
        <strain evidence="15 31">PNUSAL002180</strain>
        <strain evidence="22 37">PNUSAL005692</strain>
    </source>
</reference>
<dbReference type="NCBIfam" id="NF010052">
    <property type="entry name" value="PRK13529.1"/>
    <property type="match status" value="1"/>
</dbReference>
<evidence type="ECO:0000313" key="43">
    <source>
        <dbReference type="Proteomes" id="UP000544530"/>
    </source>
</evidence>
<dbReference type="FunFam" id="3.40.50.10380:FF:000001">
    <property type="entry name" value="NAD-dependent malic enzyme"/>
    <property type="match status" value="1"/>
</dbReference>
<feature type="binding site" evidence="7">
    <location>
        <position position="238"/>
    </location>
    <ligand>
        <name>a divalent metal cation</name>
        <dbReference type="ChEBI" id="CHEBI:60240"/>
    </ligand>
</feature>
<feature type="binding site" evidence="6">
    <location>
        <position position="451"/>
    </location>
    <ligand>
        <name>(S)-malate</name>
        <dbReference type="ChEBI" id="CHEBI:15589"/>
    </ligand>
</feature>
<dbReference type="PIRSF" id="PIRSF000106">
    <property type="entry name" value="ME"/>
    <property type="match status" value="1"/>
</dbReference>
<evidence type="ECO:0000313" key="11">
    <source>
        <dbReference type="EMBL" id="EAC5550042.1"/>
    </source>
</evidence>
<evidence type="ECO:0000313" key="23">
    <source>
        <dbReference type="EMBL" id="EDO0985972.1"/>
    </source>
</evidence>
<keyword evidence="3 7" id="KW-0479">Metal-binding</keyword>
<evidence type="ECO:0000313" key="27">
    <source>
        <dbReference type="EMBL" id="KAA9450257.1"/>
    </source>
</evidence>
<dbReference type="InterPro" id="IPR001891">
    <property type="entry name" value="Malic_OxRdtase"/>
</dbReference>
<dbReference type="Gene3D" id="3.40.50.720">
    <property type="entry name" value="NAD(P)-binding Rossmann-like Domain"/>
    <property type="match status" value="1"/>
</dbReference>
<evidence type="ECO:0000313" key="44">
    <source>
        <dbReference type="Proteomes" id="UP000546397"/>
    </source>
</evidence>
<dbReference type="EMBL" id="AAAIXK010000003">
    <property type="protein sequence ID" value="EAC5550042.1"/>
    <property type="molecule type" value="Genomic_DNA"/>
</dbReference>
<organism evidence="24 45">
    <name type="scientific">Listeria monocytogenes</name>
    <dbReference type="NCBI Taxonomy" id="1639"/>
    <lineage>
        <taxon>Bacteria</taxon>
        <taxon>Bacillati</taxon>
        <taxon>Bacillota</taxon>
        <taxon>Bacilli</taxon>
        <taxon>Bacillales</taxon>
        <taxon>Listeriaceae</taxon>
        <taxon>Listeria</taxon>
    </lineage>
</organism>
<evidence type="ECO:0000313" key="41">
    <source>
        <dbReference type="Proteomes" id="UP000530452"/>
    </source>
</evidence>
<dbReference type="EMBL" id="DAAIHR010000003">
    <property type="protein sequence ID" value="HAB8397680.1"/>
    <property type="molecule type" value="Genomic_DNA"/>
</dbReference>
<evidence type="ECO:0000313" key="28">
    <source>
        <dbReference type="EMBL" id="NYA02021.1"/>
    </source>
</evidence>
<feature type="binding site" evidence="7">
    <location>
        <position position="262"/>
    </location>
    <ligand>
        <name>a divalent metal cation</name>
        <dbReference type="ChEBI" id="CHEBI:60240"/>
    </ligand>
</feature>
<dbReference type="EMBL" id="AABGHY010000005">
    <property type="protein sequence ID" value="EAH3294470.1"/>
    <property type="molecule type" value="Genomic_DNA"/>
</dbReference>
<evidence type="ECO:0000256" key="2">
    <source>
        <dbReference type="ARBA" id="ARBA00008785"/>
    </source>
</evidence>
<dbReference type="InterPro" id="IPR036291">
    <property type="entry name" value="NAD(P)-bd_dom_sf"/>
</dbReference>
<dbReference type="EMBL" id="DAAJZA010000005">
    <property type="protein sequence ID" value="HAC1755138.1"/>
    <property type="molecule type" value="Genomic_DNA"/>
</dbReference>
<protein>
    <submittedName>
        <fullName evidence="29">Malolactic enzyme</fullName>
        <ecNumber evidence="29">4.1.1.101</ecNumber>
    </submittedName>
    <submittedName>
        <fullName evidence="11">NAD-dependent malic enzyme</fullName>
    </submittedName>
    <submittedName>
        <fullName evidence="24">Oxaloacetate-decarboxylating malate dehydrogenase</fullName>
        <ecNumber evidence="24 27">1.1.1.38</ecNumber>
    </submittedName>
</protein>
<dbReference type="EMBL" id="AANEHK010000006">
    <property type="protein sequence ID" value="EDO0985972.1"/>
    <property type="molecule type" value="Genomic_DNA"/>
</dbReference>
<dbReference type="SMART" id="SM01274">
    <property type="entry name" value="malic"/>
    <property type="match status" value="1"/>
</dbReference>
<evidence type="ECO:0000313" key="42">
    <source>
        <dbReference type="Proteomes" id="UP000533021"/>
    </source>
</evidence>
<evidence type="ECO:0000313" key="26">
    <source>
        <dbReference type="EMBL" id="HAJ9593112.1"/>
    </source>
</evidence>
<dbReference type="Proteomes" id="UP000546397">
    <property type="component" value="Unassembled WGS sequence"/>
</dbReference>
<dbReference type="Proteomes" id="UP000843775">
    <property type="component" value="Unassembled WGS sequence"/>
</dbReference>
<dbReference type="Proteomes" id="UP000393182">
    <property type="component" value="Unassembled WGS sequence"/>
</dbReference>
<dbReference type="Proteomes" id="UP000843503">
    <property type="component" value="Unassembled WGS sequence"/>
</dbReference>
<evidence type="ECO:0000313" key="38">
    <source>
        <dbReference type="Proteomes" id="UP000522199"/>
    </source>
</evidence>
<dbReference type="EMBL" id="AABBZO010000006">
    <property type="protein sequence ID" value="EAG4462052.1"/>
    <property type="molecule type" value="Genomic_DNA"/>
</dbReference>
<dbReference type="GO" id="GO:0005829">
    <property type="term" value="C:cytosol"/>
    <property type="evidence" value="ECO:0007669"/>
    <property type="project" value="TreeGrafter"/>
</dbReference>
<evidence type="ECO:0000313" key="45">
    <source>
        <dbReference type="Proteomes" id="UP000840197"/>
    </source>
</evidence>
<dbReference type="EMBL" id="AABFVG010000005">
    <property type="protein sequence ID" value="EAH2282271.1"/>
    <property type="molecule type" value="Genomic_DNA"/>
</dbReference>
<comment type="cofactor">
    <cofactor evidence="7">
        <name>Mg(2+)</name>
        <dbReference type="ChEBI" id="CHEBI:18420"/>
    </cofactor>
    <cofactor evidence="7">
        <name>Mn(2+)</name>
        <dbReference type="ChEBI" id="CHEBI:29035"/>
    </cofactor>
    <text evidence="7">Divalent metal cations. Prefers magnesium or manganese.</text>
</comment>
<dbReference type="Proteomes" id="UP000272537">
    <property type="component" value="Unassembled WGS sequence"/>
</dbReference>
<dbReference type="KEGG" id="lmv:Y193_05980"/>
<evidence type="ECO:0000256" key="6">
    <source>
        <dbReference type="PIRSR" id="PIRSR000106-2"/>
    </source>
</evidence>
<dbReference type="Proteomes" id="UP000467536">
    <property type="component" value="Unassembled WGS sequence"/>
</dbReference>
<evidence type="ECO:0000256" key="1">
    <source>
        <dbReference type="ARBA" id="ARBA00001936"/>
    </source>
</evidence>
<evidence type="ECO:0000313" key="15">
    <source>
        <dbReference type="EMBL" id="EAG0865769.1"/>
    </source>
</evidence>
<feature type="domain" description="Malic enzyme N-terminal" evidence="10">
    <location>
        <begin position="70"/>
        <end position="253"/>
    </location>
</feature>
<feature type="binding site" evidence="6">
    <location>
        <position position="407"/>
    </location>
    <ligand>
        <name>(S)-malate</name>
        <dbReference type="ChEBI" id="CHEBI:15589"/>
    </ligand>
</feature>
<dbReference type="EMBL" id="AABGUK010000002">
    <property type="protein sequence ID" value="EAH4241577.1"/>
    <property type="molecule type" value="Genomic_DNA"/>
</dbReference>
<evidence type="ECO:0000313" key="47">
    <source>
        <dbReference type="Proteomes" id="UP000843775"/>
    </source>
</evidence>
<dbReference type="Proteomes" id="UP000460224">
    <property type="component" value="Unassembled WGS sequence"/>
</dbReference>
<dbReference type="PRINTS" id="PR00072">
    <property type="entry name" value="MALOXRDTASE"/>
</dbReference>
<name>A0A0B8RGD9_LISMN</name>
<reference evidence="32 33" key="4">
    <citation type="submission" date="2018-06" db="EMBL/GenBank/DDBJ databases">
        <authorList>
            <consortium name="GenomeTrakr: Next Generation Sequencing Network for Food Pathogen Tracability"/>
        </authorList>
    </citation>
    <scope>NUCLEOTIDE SEQUENCE [LARGE SCALE GENOMIC DNA]</scope>
    <source>
        <strain evidence="12 33">CFSAN008042</strain>
        <strain evidence="16 40">CFSAN063727</strain>
        <strain evidence="13 34">FDA00006494</strain>
        <strain evidence="11 32">FDA00007096</strain>
        <strain evidence="21 39">LS1344</strain>
    </source>
</reference>
<evidence type="ECO:0000313" key="46">
    <source>
        <dbReference type="Proteomes" id="UP000843503"/>
    </source>
</evidence>
<evidence type="ECO:0000313" key="13">
    <source>
        <dbReference type="EMBL" id="EAE1338290.1"/>
    </source>
</evidence>
<accession>A0A0B8RGD9</accession>
<comment type="cofactor">
    <cofactor evidence="1">
        <name>Mn(2+)</name>
        <dbReference type="ChEBI" id="CHEBI:29035"/>
    </cofactor>
</comment>
<dbReference type="GO" id="GO:0016616">
    <property type="term" value="F:oxidoreductase activity, acting on the CH-OH group of donors, NAD or NADP as acceptor"/>
    <property type="evidence" value="ECO:0007669"/>
    <property type="project" value="InterPro"/>
</dbReference>
<comment type="similarity">
    <text evidence="2 8">Belongs to the malic enzymes family.</text>
</comment>
<dbReference type="EMBL" id="DABJAN010000002">
    <property type="protein sequence ID" value="HAJ9593112.1"/>
    <property type="molecule type" value="Genomic_DNA"/>
</dbReference>
<evidence type="ECO:0000313" key="39">
    <source>
        <dbReference type="Proteomes" id="UP000527632"/>
    </source>
</evidence>
<dbReference type="EC" id="4.1.1.101" evidence="29"/>
<dbReference type="Proteomes" id="UP000840197">
    <property type="component" value="Unassembled WGS sequence"/>
</dbReference>
<dbReference type="SMART" id="SM00919">
    <property type="entry name" value="Malic_M"/>
    <property type="match status" value="1"/>
</dbReference>
<dbReference type="EMBL" id="QXLS01000006">
    <property type="protein sequence ID" value="RKA06617.1"/>
    <property type="molecule type" value="Genomic_DNA"/>
</dbReference>
<dbReference type="GO" id="GO:0046872">
    <property type="term" value="F:metal ion binding"/>
    <property type="evidence" value="ECO:0007669"/>
    <property type="project" value="UniProtKB-KW"/>
</dbReference>
<dbReference type="EMBL" id="AALGDA010000001">
    <property type="protein sequence ID" value="ECY9781479.1"/>
    <property type="molecule type" value="Genomic_DNA"/>
</dbReference>